<organism evidence="1 2">
    <name type="scientific">Alligator mississippiensis</name>
    <name type="common">American alligator</name>
    <dbReference type="NCBI Taxonomy" id="8496"/>
    <lineage>
        <taxon>Eukaryota</taxon>
        <taxon>Metazoa</taxon>
        <taxon>Chordata</taxon>
        <taxon>Craniata</taxon>
        <taxon>Vertebrata</taxon>
        <taxon>Euteleostomi</taxon>
        <taxon>Archelosauria</taxon>
        <taxon>Archosauria</taxon>
        <taxon>Crocodylia</taxon>
        <taxon>Alligatoridae</taxon>
        <taxon>Alligatorinae</taxon>
        <taxon>Alligator</taxon>
    </lineage>
</organism>
<dbReference type="EMBL" id="AKHW03004724">
    <property type="protein sequence ID" value="KYO29076.1"/>
    <property type="molecule type" value="Genomic_DNA"/>
</dbReference>
<dbReference type="PANTHER" id="PTHR47027:SF26">
    <property type="entry name" value="REVERSE TRANSCRIPTASE DOMAIN-CONTAINING PROTEIN"/>
    <property type="match status" value="1"/>
</dbReference>
<dbReference type="Proteomes" id="UP000050525">
    <property type="component" value="Unassembled WGS sequence"/>
</dbReference>
<sequence length="185" mass="20846">MTFHDLLFANDCSLDVKSESGMKQNMDHFSSVCDNFGLTINTKKTEVMHQPASGKSYIKPTITVNGQTLQVMDKFTYLSSTLSHAVHINDETNARVDMAIVAFGRLHTGVWEHRGISQQTKLKIYKAIVLLILMYACKTWILYRCHEAELFSDGLSKETDEDDGKTRSQTLRFSHGQSFQASGLC</sequence>
<dbReference type="PANTHER" id="PTHR47027">
    <property type="entry name" value="REVERSE TRANSCRIPTASE DOMAIN-CONTAINING PROTEIN"/>
    <property type="match status" value="1"/>
</dbReference>
<reference evidence="1 2" key="1">
    <citation type="journal article" date="2012" name="Genome Biol.">
        <title>Sequencing three crocodilian genomes to illuminate the evolution of archosaurs and amniotes.</title>
        <authorList>
            <person name="St John J.A."/>
            <person name="Braun E.L."/>
            <person name="Isberg S.R."/>
            <person name="Miles L.G."/>
            <person name="Chong A.Y."/>
            <person name="Gongora J."/>
            <person name="Dalzell P."/>
            <person name="Moran C."/>
            <person name="Bed'hom B."/>
            <person name="Abzhanov A."/>
            <person name="Burgess S.C."/>
            <person name="Cooksey A.M."/>
            <person name="Castoe T.A."/>
            <person name="Crawford N.G."/>
            <person name="Densmore L.D."/>
            <person name="Drew J.C."/>
            <person name="Edwards S.V."/>
            <person name="Faircloth B.C."/>
            <person name="Fujita M.K."/>
            <person name="Greenwold M.J."/>
            <person name="Hoffmann F.G."/>
            <person name="Howard J.M."/>
            <person name="Iguchi T."/>
            <person name="Janes D.E."/>
            <person name="Khan S.Y."/>
            <person name="Kohno S."/>
            <person name="de Koning A.J."/>
            <person name="Lance S.L."/>
            <person name="McCarthy F.M."/>
            <person name="McCormack J.E."/>
            <person name="Merchant M.E."/>
            <person name="Peterson D.G."/>
            <person name="Pollock D.D."/>
            <person name="Pourmand N."/>
            <person name="Raney B.J."/>
            <person name="Roessler K.A."/>
            <person name="Sanford J.R."/>
            <person name="Sawyer R.H."/>
            <person name="Schmidt C.J."/>
            <person name="Triplett E.W."/>
            <person name="Tuberville T.D."/>
            <person name="Venegas-Anaya M."/>
            <person name="Howard J.T."/>
            <person name="Jarvis E.D."/>
            <person name="Guillette L.J.Jr."/>
            <person name="Glenn T.C."/>
            <person name="Green R.E."/>
            <person name="Ray D.A."/>
        </authorList>
    </citation>
    <scope>NUCLEOTIDE SEQUENCE [LARGE SCALE GENOMIC DNA]</scope>
    <source>
        <strain evidence="1">KSC_2009_1</strain>
    </source>
</reference>
<keyword evidence="2" id="KW-1185">Reference proteome</keyword>
<comment type="caution">
    <text evidence="1">The sequence shown here is derived from an EMBL/GenBank/DDBJ whole genome shotgun (WGS) entry which is preliminary data.</text>
</comment>
<name>A0A151MX10_ALLMI</name>
<evidence type="ECO:0000313" key="1">
    <source>
        <dbReference type="EMBL" id="KYO29076.1"/>
    </source>
</evidence>
<accession>A0A151MX10</accession>
<evidence type="ECO:0008006" key="3">
    <source>
        <dbReference type="Google" id="ProtNLM"/>
    </source>
</evidence>
<proteinExistence type="predicted"/>
<gene>
    <name evidence="1" type="ORF">Y1Q_0009878</name>
</gene>
<evidence type="ECO:0000313" key="2">
    <source>
        <dbReference type="Proteomes" id="UP000050525"/>
    </source>
</evidence>
<dbReference type="STRING" id="8496.A0A151MX10"/>
<dbReference type="AlphaFoldDB" id="A0A151MX10"/>
<protein>
    <recommendedName>
        <fullName evidence="3">Reverse transcriptase domain-containing protein</fullName>
    </recommendedName>
</protein>